<feature type="signal peptide" evidence="1">
    <location>
        <begin position="1"/>
        <end position="23"/>
    </location>
</feature>
<evidence type="ECO:0000256" key="1">
    <source>
        <dbReference type="SAM" id="SignalP"/>
    </source>
</evidence>
<comment type="caution">
    <text evidence="3">The sequence shown here is derived from an EMBL/GenBank/DDBJ whole genome shotgun (WGS) entry which is preliminary data.</text>
</comment>
<dbReference type="InterPro" id="IPR024311">
    <property type="entry name" value="Lipocalin-like"/>
</dbReference>
<evidence type="ECO:0000313" key="4">
    <source>
        <dbReference type="Proteomes" id="UP000503640"/>
    </source>
</evidence>
<gene>
    <name evidence="3" type="ORF">AMYX_23050</name>
</gene>
<reference evidence="4" key="1">
    <citation type="journal article" date="2020" name="Appl. Environ. Microbiol.">
        <title>Diazotrophic Anaeromyxobacter Isolates from Soils.</title>
        <authorList>
            <person name="Masuda Y."/>
            <person name="Yamanaka H."/>
            <person name="Xu Z.X."/>
            <person name="Shiratori Y."/>
            <person name="Aono T."/>
            <person name="Amachi S."/>
            <person name="Senoo K."/>
            <person name="Itoh H."/>
        </authorList>
    </citation>
    <scope>NUCLEOTIDE SEQUENCE [LARGE SCALE GENOMIC DNA]</scope>
    <source>
        <strain evidence="4">R267</strain>
    </source>
</reference>
<protein>
    <recommendedName>
        <fullName evidence="2">Lipocalin-like domain-containing protein</fullName>
    </recommendedName>
</protein>
<feature type="chain" id="PRO_5029791060" description="Lipocalin-like domain-containing protein" evidence="1">
    <location>
        <begin position="24"/>
        <end position="166"/>
    </location>
</feature>
<dbReference type="Proteomes" id="UP000503640">
    <property type="component" value="Unassembled WGS sequence"/>
</dbReference>
<organism evidence="3 4">
    <name type="scientific">Anaeromyxobacter diazotrophicus</name>
    <dbReference type="NCBI Taxonomy" id="2590199"/>
    <lineage>
        <taxon>Bacteria</taxon>
        <taxon>Pseudomonadati</taxon>
        <taxon>Myxococcota</taxon>
        <taxon>Myxococcia</taxon>
        <taxon>Myxococcales</taxon>
        <taxon>Cystobacterineae</taxon>
        <taxon>Anaeromyxobacteraceae</taxon>
        <taxon>Anaeromyxobacter</taxon>
    </lineage>
</organism>
<evidence type="ECO:0000313" key="3">
    <source>
        <dbReference type="EMBL" id="GEJ57564.1"/>
    </source>
</evidence>
<evidence type="ECO:0000259" key="2">
    <source>
        <dbReference type="Pfam" id="PF13924"/>
    </source>
</evidence>
<name>A0A7I9VMD7_9BACT</name>
<dbReference type="EMBL" id="BJTG01000005">
    <property type="protein sequence ID" value="GEJ57564.1"/>
    <property type="molecule type" value="Genomic_DNA"/>
</dbReference>
<keyword evidence="4" id="KW-1185">Reference proteome</keyword>
<dbReference type="AlphaFoldDB" id="A0A7I9VMD7"/>
<accession>A0A7I9VMD7</accession>
<sequence>MNTIVRLALLAALQLGFAGSARAQQAAADAVIGTWTLVSETALHGGKTTEPLGPHPLGCMMLDRGGRFILMIARSDLPRFAAGKREAGTPEENKAVLAGSLSFFGTYRLDGAGGVLILRPEASTFPNWVGADQKRQLTLSGDEMKWVNRAPAIGAEVVEVVWRRAR</sequence>
<proteinExistence type="predicted"/>
<dbReference type="Pfam" id="PF13924">
    <property type="entry name" value="Lipocalin_5"/>
    <property type="match status" value="1"/>
</dbReference>
<keyword evidence="1" id="KW-0732">Signal</keyword>
<feature type="domain" description="Lipocalin-like" evidence="2">
    <location>
        <begin position="32"/>
        <end position="146"/>
    </location>
</feature>
<dbReference type="RefSeq" id="WP_176065257.1">
    <property type="nucleotide sequence ID" value="NZ_BJTG01000005.1"/>
</dbReference>